<proteinExistence type="predicted"/>
<keyword evidence="1" id="KW-1133">Transmembrane helix</keyword>
<protein>
    <recommendedName>
        <fullName evidence="2">MrfA-like Zn-binding domain-containing protein</fullName>
    </recommendedName>
</protein>
<dbReference type="NCBIfam" id="NF038324">
    <property type="entry name" value="DrmB_fam"/>
    <property type="match status" value="1"/>
</dbReference>
<dbReference type="KEGG" id="gwc:GWCH70_2032"/>
<reference evidence="3" key="1">
    <citation type="submission" date="2009-06" db="EMBL/GenBank/DDBJ databases">
        <title>Complete sequence of chromosome of Geopacillus sp. WCH70.</title>
        <authorList>
            <consortium name="US DOE Joint Genome Institute"/>
            <person name="Lucas S."/>
            <person name="Copeland A."/>
            <person name="Lapidus A."/>
            <person name="Glavina del Rio T."/>
            <person name="Dalin E."/>
            <person name="Tice H."/>
            <person name="Bruce D."/>
            <person name="Goodwin L."/>
            <person name="Pitluck S."/>
            <person name="Chertkov O."/>
            <person name="Brettin T."/>
            <person name="Detter J.C."/>
            <person name="Han C."/>
            <person name="Larimer F."/>
            <person name="Land M."/>
            <person name="Hauser L."/>
            <person name="Kyrpides N."/>
            <person name="Mikhailova N."/>
            <person name="Brumm P."/>
            <person name="Mead D.A."/>
            <person name="Richardson P."/>
        </authorList>
    </citation>
    <scope>NUCLEOTIDE SEQUENCE [LARGE SCALE GENOMIC DNA]</scope>
    <source>
        <strain evidence="3">WCH70</strain>
    </source>
</reference>
<dbReference type="InterPro" id="IPR047721">
    <property type="entry name" value="DrmB"/>
</dbReference>
<feature type="transmembrane region" description="Helical" evidence="1">
    <location>
        <begin position="21"/>
        <end position="40"/>
    </location>
</feature>
<keyword evidence="1" id="KW-0812">Transmembrane</keyword>
<keyword evidence="1" id="KW-0472">Membrane</keyword>
<dbReference type="eggNOG" id="ENOG502Z7NV">
    <property type="taxonomic scope" value="Bacteria"/>
</dbReference>
<evidence type="ECO:0000256" key="1">
    <source>
        <dbReference type="SAM" id="Phobius"/>
    </source>
</evidence>
<sequence>MERKFGQLRPSQLLFYHGPGAIVDMLSGSVMIMAADLWNFRFKNVVEDERIRSSLGVPYLRLLNEDQEKISVTARPFPKWKVCPRCGMMTEWDTRDCYYCGKENVKIELFPSRFVIACKHGHIRDFPWIEWLHEGEEECKKPILKMSYRGLAGSLSDMYVQCVKCKKQKSLANIMKFTMDCTGERPWIGDEEQDKEQCKEQMETVLRGASKLYTPIVFSTLSIPLSEGSKENLVERVNKNRDALIAAKEQGIFKQMAMILLKIEENQLPVVEQILNGEYEQSVSYETIRKQEWNTIIKKNVDYLEETGFKSVEVEIHEQMKPYFSSIVKIESLPEIQVLRGFTRLHYLDPFDATEIPFCSIMKNSRSTDWLPAVKNLGEGIFFQFNIQKLLEWENKENVKQELSRIFERYNKRREQLGNSSIYLKARHILIHTFSHAMIQEFARFSGYATTSLRERLYCSDDMYGVLIYTASSDSEGGLGGLIELSKPEKLYPIFVRALEKMEYCSSDPHCSDARFEMQSTVNGAACHACGFVSETSCEWGNQLLDRRTLIPLNEGESLAFFQL</sequence>
<dbReference type="AlphaFoldDB" id="C5D2W6"/>
<name>C5D2W6_GEOSW</name>
<dbReference type="OrthoDB" id="9134227at2"/>
<evidence type="ECO:0000313" key="3">
    <source>
        <dbReference type="EMBL" id="ACS24758.1"/>
    </source>
</evidence>
<dbReference type="Pfam" id="PF09369">
    <property type="entry name" value="MZB"/>
    <property type="match status" value="1"/>
</dbReference>
<gene>
    <name evidence="3" type="ordered locus">GWCH70_2032</name>
</gene>
<organism evidence="3">
    <name type="scientific">Geobacillus sp. (strain WCH70)</name>
    <dbReference type="NCBI Taxonomy" id="471223"/>
    <lineage>
        <taxon>Bacteria</taxon>
        <taxon>Bacillati</taxon>
        <taxon>Bacillota</taxon>
        <taxon>Bacilli</taxon>
        <taxon>Bacillales</taxon>
        <taxon>Anoxybacillaceae</taxon>
        <taxon>Geobacillus</taxon>
    </lineage>
</organism>
<dbReference type="EMBL" id="CP001638">
    <property type="protein sequence ID" value="ACS24758.1"/>
    <property type="molecule type" value="Genomic_DNA"/>
</dbReference>
<dbReference type="HOGENOM" id="CLU_020062_0_0_9"/>
<accession>C5D2W6</accession>
<evidence type="ECO:0000259" key="2">
    <source>
        <dbReference type="Pfam" id="PF09369"/>
    </source>
</evidence>
<dbReference type="InterPro" id="IPR018973">
    <property type="entry name" value="MZB"/>
</dbReference>
<feature type="domain" description="MrfA-like Zn-binding" evidence="2">
    <location>
        <begin position="434"/>
        <end position="530"/>
    </location>
</feature>
<dbReference type="STRING" id="471223.GWCH70_2032"/>